<evidence type="ECO:0000259" key="15">
    <source>
        <dbReference type="Pfam" id="PF03199"/>
    </source>
</evidence>
<dbReference type="GO" id="GO:0000287">
    <property type="term" value="F:magnesium ion binding"/>
    <property type="evidence" value="ECO:0007669"/>
    <property type="project" value="UniProtKB-UniRule"/>
</dbReference>
<dbReference type="Proteomes" id="UP000748531">
    <property type="component" value="Unassembled WGS sequence"/>
</dbReference>
<evidence type="ECO:0000256" key="1">
    <source>
        <dbReference type="ARBA" id="ARBA00004965"/>
    </source>
</evidence>
<proteinExistence type="inferred from homology"/>
<dbReference type="GO" id="GO:0005829">
    <property type="term" value="C:cytosol"/>
    <property type="evidence" value="ECO:0007669"/>
    <property type="project" value="TreeGrafter"/>
</dbReference>
<dbReference type="GO" id="GO:0043295">
    <property type="term" value="F:glutathione binding"/>
    <property type="evidence" value="ECO:0007669"/>
    <property type="project" value="UniProtKB-UniRule"/>
</dbReference>
<dbReference type="GO" id="GO:0004363">
    <property type="term" value="F:glutathione synthase activity"/>
    <property type="evidence" value="ECO:0007669"/>
    <property type="project" value="UniProtKB-UniRule"/>
</dbReference>
<dbReference type="GO" id="GO:0005524">
    <property type="term" value="F:ATP binding"/>
    <property type="evidence" value="ECO:0007669"/>
    <property type="project" value="UniProtKB-UniRule"/>
</dbReference>
<organism evidence="16 17">
    <name type="scientific">Paragonimus heterotremus</name>
    <dbReference type="NCBI Taxonomy" id="100268"/>
    <lineage>
        <taxon>Eukaryota</taxon>
        <taxon>Metazoa</taxon>
        <taxon>Spiralia</taxon>
        <taxon>Lophotrochozoa</taxon>
        <taxon>Platyhelminthes</taxon>
        <taxon>Trematoda</taxon>
        <taxon>Digenea</taxon>
        <taxon>Plagiorchiida</taxon>
        <taxon>Troglotremata</taxon>
        <taxon>Troglotrematidae</taxon>
        <taxon>Paragonimus</taxon>
    </lineage>
</organism>
<evidence type="ECO:0000256" key="5">
    <source>
        <dbReference type="ARBA" id="ARBA00022598"/>
    </source>
</evidence>
<keyword evidence="10 12" id="KW-0460">Magnesium</keyword>
<feature type="binding site" evidence="13">
    <location>
        <position position="247"/>
    </location>
    <ligand>
        <name>substrate</name>
    </ligand>
</feature>
<dbReference type="InterPro" id="IPR014709">
    <property type="entry name" value="Glutathione_synthase_C_euk"/>
</dbReference>
<evidence type="ECO:0000256" key="13">
    <source>
        <dbReference type="PIRSR" id="PIRSR001558-1"/>
    </source>
</evidence>
<protein>
    <recommendedName>
        <fullName evidence="4 12">Glutathione synthetase</fullName>
        <shortName evidence="12">GSH-S</shortName>
        <ecNumber evidence="3 12">6.3.2.3</ecNumber>
    </recommendedName>
</protein>
<dbReference type="InterPro" id="IPR014042">
    <property type="entry name" value="Glutathione_synthase_a-hlx"/>
</dbReference>
<feature type="binding site" evidence="13">
    <location>
        <position position="489"/>
    </location>
    <ligand>
        <name>substrate</name>
    </ligand>
</feature>
<dbReference type="Gene3D" id="3.40.50.1760">
    <property type="entry name" value="Glutathione synthase, substrate-binding domain superfamily, eukaryotic"/>
    <property type="match status" value="1"/>
</dbReference>
<comment type="cofactor">
    <cofactor evidence="12 14">
        <name>Mg(2+)</name>
        <dbReference type="ChEBI" id="CHEBI:18420"/>
    </cofactor>
    <text evidence="12 14">Binds 1 Mg(2+) ion per subunit.</text>
</comment>
<dbReference type="Gene3D" id="3.30.1490.80">
    <property type="match status" value="1"/>
</dbReference>
<feature type="binding site" evidence="13">
    <location>
        <position position="497"/>
    </location>
    <ligand>
        <name>ATP</name>
        <dbReference type="ChEBI" id="CHEBI:30616"/>
    </ligand>
</feature>
<evidence type="ECO:0000256" key="11">
    <source>
        <dbReference type="ARBA" id="ARBA00048871"/>
    </source>
</evidence>
<evidence type="ECO:0000256" key="12">
    <source>
        <dbReference type="PIRNR" id="PIRNR001558"/>
    </source>
</evidence>
<dbReference type="InterPro" id="IPR016185">
    <property type="entry name" value="PreATP-grasp_dom_sf"/>
</dbReference>
<comment type="caution">
    <text evidence="16">The sequence shown here is derived from an EMBL/GenBank/DDBJ whole genome shotgun (WGS) entry which is preliminary data.</text>
</comment>
<evidence type="ECO:0000256" key="4">
    <source>
        <dbReference type="ARBA" id="ARBA00020821"/>
    </source>
</evidence>
<dbReference type="InterPro" id="IPR004887">
    <property type="entry name" value="GSH_synth_subst-bd"/>
</dbReference>
<evidence type="ECO:0000256" key="10">
    <source>
        <dbReference type="ARBA" id="ARBA00022842"/>
    </source>
</evidence>
<feature type="domain" description="Glutathione synthase substrate-binding" evidence="15">
    <location>
        <begin position="232"/>
        <end position="335"/>
    </location>
</feature>
<keyword evidence="8 12" id="KW-0547">Nucleotide-binding</keyword>
<dbReference type="EC" id="6.3.2.3" evidence="3 12"/>
<keyword evidence="6 12" id="KW-0317">Glutathione biosynthesis</keyword>
<dbReference type="Gene3D" id="1.10.1080.10">
    <property type="entry name" value="Glutathione Synthetase, Chain A, domain 3"/>
    <property type="match status" value="1"/>
</dbReference>
<dbReference type="OrthoDB" id="2020073at2759"/>
<dbReference type="InterPro" id="IPR014049">
    <property type="entry name" value="Glutathione_synthase_N_euk"/>
</dbReference>
<dbReference type="PANTHER" id="PTHR11130:SF0">
    <property type="entry name" value="GLUTATHIONE SYNTHETASE"/>
    <property type="match status" value="1"/>
</dbReference>
<evidence type="ECO:0000256" key="2">
    <source>
        <dbReference type="ARBA" id="ARBA00010385"/>
    </source>
</evidence>
<dbReference type="Pfam" id="PF03917">
    <property type="entry name" value="GSH_synth_ATP"/>
    <property type="match status" value="1"/>
</dbReference>
<dbReference type="SUPFAM" id="SSF56059">
    <property type="entry name" value="Glutathione synthetase ATP-binding domain-like"/>
    <property type="match status" value="1"/>
</dbReference>
<keyword evidence="5 12" id="KW-0436">Ligase</keyword>
<dbReference type="InterPro" id="IPR005615">
    <property type="entry name" value="Glutathione_synthase"/>
</dbReference>
<dbReference type="SUPFAM" id="SSF52440">
    <property type="entry name" value="PreATP-grasp domain"/>
    <property type="match status" value="1"/>
</dbReference>
<evidence type="ECO:0000256" key="3">
    <source>
        <dbReference type="ARBA" id="ARBA00012214"/>
    </source>
</evidence>
<evidence type="ECO:0000256" key="9">
    <source>
        <dbReference type="ARBA" id="ARBA00022840"/>
    </source>
</evidence>
<dbReference type="PANTHER" id="PTHR11130">
    <property type="entry name" value="GLUTATHIONE SYNTHETASE"/>
    <property type="match status" value="1"/>
</dbReference>
<dbReference type="AlphaFoldDB" id="A0A8J4WF70"/>
<keyword evidence="7 12" id="KW-0479">Metal-binding</keyword>
<evidence type="ECO:0000256" key="14">
    <source>
        <dbReference type="PIRSR" id="PIRSR001558-2"/>
    </source>
</evidence>
<sequence>MLNITPQTYQLAEQFAHLHGILRKTNGIPSTLSCTLLPSPFPSFSLDLAKTVQRDFNLLFHRVACDHDFLNSLMKHVIAQDDYVKHLWNIYQRVRNIKNAQNIFLGLNRSDYMLHQEPGCDSSIVERVCCIEKASASPVITADLTGIPGLSLRQVEFNLMASSFCGLAQRIVEQHRVSLSLCGIKGDQLSRVPDCNSADSFADALWEACELYREHVTRADRDRTESRTVHGAVLMVVAANETNVYDQYTLLSRLLLRHPEATVLVRTFEELVESKERLQLDDQSRLFVDRIEVAVIYFRHGYVPEHFPTEEIWELKYELERSMAIKCPCIQYMLANTKLVQAALSKPDQLARFVDCTSPAYSRILSTFAKQYTLSDAFGLSNKEEIAQIVEACKKNPHLYVLKPQREGGGNNFFDDDLVRMLNKIIEQGDQHSYVIMERLYPFIVENYVLHSKRPHDRRQMVSELGIFGVFIGRGDEVFLNEPSGHLLRTKPIESNEGGIAAGYGFLDSPFLV</sequence>
<dbReference type="Gene3D" id="3.30.1490.50">
    <property type="match status" value="1"/>
</dbReference>
<feature type="binding site" evidence="13">
    <location>
        <begin position="403"/>
        <end position="412"/>
    </location>
    <ligand>
        <name>ATP</name>
        <dbReference type="ChEBI" id="CHEBI:30616"/>
    </ligand>
</feature>
<name>A0A8J4WF70_9TREM</name>
<comment type="similarity">
    <text evidence="2 12">Belongs to the eukaryotic GSH synthase family.</text>
</comment>
<evidence type="ECO:0000256" key="8">
    <source>
        <dbReference type="ARBA" id="ARBA00022741"/>
    </source>
</evidence>
<accession>A0A8J4WF70</accession>
<feature type="binding site" evidence="13">
    <location>
        <position position="338"/>
    </location>
    <ligand>
        <name>ATP</name>
        <dbReference type="ChEBI" id="CHEBI:30616"/>
    </ligand>
</feature>
<dbReference type="InterPro" id="IPR037013">
    <property type="entry name" value="GSH-S_sub-bd_sf"/>
</dbReference>
<reference evidence="16" key="1">
    <citation type="submission" date="2019-05" db="EMBL/GenBank/DDBJ databases">
        <title>Annotation for the trematode Paragonimus heterotremus.</title>
        <authorList>
            <person name="Choi Y.-J."/>
        </authorList>
    </citation>
    <scope>NUCLEOTIDE SEQUENCE</scope>
    <source>
        <strain evidence="16">LC</strain>
    </source>
</reference>
<keyword evidence="9 12" id="KW-0067">ATP-binding</keyword>
<dbReference type="EMBL" id="LUCH01005405">
    <property type="protein sequence ID" value="KAF5398108.1"/>
    <property type="molecule type" value="Genomic_DNA"/>
</dbReference>
<keyword evidence="17" id="KW-1185">Reference proteome</keyword>
<dbReference type="PIRSF" id="PIRSF001558">
    <property type="entry name" value="GSHase"/>
    <property type="match status" value="1"/>
</dbReference>
<feature type="binding site" evidence="13">
    <location>
        <position position="491"/>
    </location>
    <ligand>
        <name>ATP</name>
        <dbReference type="ChEBI" id="CHEBI:30616"/>
    </ligand>
</feature>
<evidence type="ECO:0000313" key="17">
    <source>
        <dbReference type="Proteomes" id="UP000748531"/>
    </source>
</evidence>
<evidence type="ECO:0000256" key="7">
    <source>
        <dbReference type="ARBA" id="ARBA00022723"/>
    </source>
</evidence>
<feature type="binding site" evidence="14">
    <location>
        <position position="407"/>
    </location>
    <ligand>
        <name>Mg(2+)</name>
        <dbReference type="ChEBI" id="CHEBI:18420"/>
    </ligand>
</feature>
<dbReference type="Gene3D" id="3.30.470.20">
    <property type="entry name" value="ATP-grasp fold, B domain"/>
    <property type="match status" value="1"/>
</dbReference>
<evidence type="ECO:0000313" key="16">
    <source>
        <dbReference type="EMBL" id="KAF5398108.1"/>
    </source>
</evidence>
<dbReference type="Pfam" id="PF03199">
    <property type="entry name" value="GSH_synthase"/>
    <property type="match status" value="1"/>
</dbReference>
<gene>
    <name evidence="16" type="ORF">PHET_09005</name>
</gene>
<feature type="binding site" evidence="13">
    <location>
        <position position="464"/>
    </location>
    <ligand>
        <name>ATP</name>
        <dbReference type="ChEBI" id="CHEBI:30616"/>
    </ligand>
</feature>
<comment type="pathway">
    <text evidence="1 12">Sulfur metabolism; glutathione biosynthesis; glutathione from L-cysteine and L-glutamate: step 2/2.</text>
</comment>
<evidence type="ECO:0000256" key="6">
    <source>
        <dbReference type="ARBA" id="ARBA00022684"/>
    </source>
</evidence>
<comment type="catalytic activity">
    <reaction evidence="11">
        <text>gamma-L-glutamyl-L-cysteine + glycine + ATP = glutathione + ADP + phosphate + H(+)</text>
        <dbReference type="Rhea" id="RHEA:13557"/>
        <dbReference type="ChEBI" id="CHEBI:15378"/>
        <dbReference type="ChEBI" id="CHEBI:30616"/>
        <dbReference type="ChEBI" id="CHEBI:43474"/>
        <dbReference type="ChEBI" id="CHEBI:57305"/>
        <dbReference type="ChEBI" id="CHEBI:57925"/>
        <dbReference type="ChEBI" id="CHEBI:58173"/>
        <dbReference type="ChEBI" id="CHEBI:456216"/>
        <dbReference type="EC" id="6.3.2.3"/>
    </reaction>
    <physiologicalReaction direction="left-to-right" evidence="11">
        <dbReference type="Rhea" id="RHEA:13558"/>
    </physiologicalReaction>
</comment>
<dbReference type="UniPathway" id="UPA00142">
    <property type="reaction ID" value="UER00210"/>
</dbReference>